<keyword evidence="6 7" id="KW-0413">Isomerase</keyword>
<dbReference type="InterPro" id="IPR029066">
    <property type="entry name" value="PLP-binding_barrel"/>
</dbReference>
<feature type="domain" description="Alanine racemase C-terminal" evidence="10">
    <location>
        <begin position="253"/>
        <end position="379"/>
    </location>
</feature>
<dbReference type="GO" id="GO:0030170">
    <property type="term" value="F:pyridoxal phosphate binding"/>
    <property type="evidence" value="ECO:0007669"/>
    <property type="project" value="UniProtKB-UniRule"/>
</dbReference>
<feature type="active site" description="Proton acceptor; specific for L-alanine" evidence="7">
    <location>
        <position position="274"/>
    </location>
</feature>
<comment type="pathway">
    <text evidence="7">Amino-acid biosynthesis; D-alanine biosynthesis; D-alanine from L-alanine: step 1/1.</text>
</comment>
<evidence type="ECO:0000256" key="6">
    <source>
        <dbReference type="ARBA" id="ARBA00023235"/>
    </source>
</evidence>
<feature type="binding site" evidence="7 9">
    <location>
        <position position="322"/>
    </location>
    <ligand>
        <name>substrate</name>
    </ligand>
</feature>
<accession>A0A512HAF6</accession>
<organism evidence="11 12">
    <name type="scientific">Pararhodospirillum oryzae</name>
    <dbReference type="NCBI Taxonomy" id="478448"/>
    <lineage>
        <taxon>Bacteria</taxon>
        <taxon>Pseudomonadati</taxon>
        <taxon>Pseudomonadota</taxon>
        <taxon>Alphaproteobacteria</taxon>
        <taxon>Rhodospirillales</taxon>
        <taxon>Rhodospirillaceae</taxon>
        <taxon>Pararhodospirillum</taxon>
    </lineage>
</organism>
<keyword evidence="12" id="KW-1185">Reference proteome</keyword>
<dbReference type="Pfam" id="PF01168">
    <property type="entry name" value="Ala_racemase_N"/>
    <property type="match status" value="1"/>
</dbReference>
<evidence type="ECO:0000313" key="12">
    <source>
        <dbReference type="Proteomes" id="UP000321567"/>
    </source>
</evidence>
<dbReference type="EMBL" id="BJZO01000075">
    <property type="protein sequence ID" value="GEO82380.1"/>
    <property type="molecule type" value="Genomic_DNA"/>
</dbReference>
<comment type="similarity">
    <text evidence="3 7">Belongs to the alanine racemase family.</text>
</comment>
<dbReference type="GO" id="GO:0030632">
    <property type="term" value="P:D-alanine biosynthetic process"/>
    <property type="evidence" value="ECO:0007669"/>
    <property type="project" value="UniProtKB-UniRule"/>
</dbReference>
<comment type="function">
    <text evidence="7">Catalyzes the interconversion of L-alanine and D-alanine. May also act on other amino acids.</text>
</comment>
<evidence type="ECO:0000256" key="3">
    <source>
        <dbReference type="ARBA" id="ARBA00007880"/>
    </source>
</evidence>
<name>A0A512HAF6_9PROT</name>
<feature type="active site" description="Proton acceptor; specific for D-alanine" evidence="7">
    <location>
        <position position="52"/>
    </location>
</feature>
<dbReference type="SMART" id="SM01005">
    <property type="entry name" value="Ala_racemase_C"/>
    <property type="match status" value="1"/>
</dbReference>
<evidence type="ECO:0000256" key="4">
    <source>
        <dbReference type="ARBA" id="ARBA00013089"/>
    </source>
</evidence>
<evidence type="ECO:0000256" key="2">
    <source>
        <dbReference type="ARBA" id="ARBA00001933"/>
    </source>
</evidence>
<dbReference type="InterPro" id="IPR001608">
    <property type="entry name" value="Ala_racemase_N"/>
</dbReference>
<dbReference type="PRINTS" id="PR00992">
    <property type="entry name" value="ALARACEMASE"/>
</dbReference>
<dbReference type="SUPFAM" id="SSF51419">
    <property type="entry name" value="PLP-binding barrel"/>
    <property type="match status" value="1"/>
</dbReference>
<dbReference type="PANTHER" id="PTHR30511">
    <property type="entry name" value="ALANINE RACEMASE"/>
    <property type="match status" value="1"/>
</dbReference>
<dbReference type="InterPro" id="IPR000821">
    <property type="entry name" value="Ala_racemase"/>
</dbReference>
<dbReference type="Gene3D" id="2.40.37.10">
    <property type="entry name" value="Lyase, Ornithine Decarboxylase, Chain A, domain 1"/>
    <property type="match status" value="1"/>
</dbReference>
<feature type="modified residue" description="N6-(pyridoxal phosphate)lysine" evidence="7 8">
    <location>
        <position position="52"/>
    </location>
</feature>
<dbReference type="GO" id="GO:0005829">
    <property type="term" value="C:cytosol"/>
    <property type="evidence" value="ECO:0007669"/>
    <property type="project" value="TreeGrafter"/>
</dbReference>
<dbReference type="PANTHER" id="PTHR30511:SF0">
    <property type="entry name" value="ALANINE RACEMASE, CATABOLIC-RELATED"/>
    <property type="match status" value="1"/>
</dbReference>
<evidence type="ECO:0000256" key="7">
    <source>
        <dbReference type="HAMAP-Rule" id="MF_01201"/>
    </source>
</evidence>
<dbReference type="Gene3D" id="3.20.20.10">
    <property type="entry name" value="Alanine racemase"/>
    <property type="match status" value="1"/>
</dbReference>
<dbReference type="EC" id="5.1.1.1" evidence="4 7"/>
<dbReference type="Proteomes" id="UP000321567">
    <property type="component" value="Unassembled WGS sequence"/>
</dbReference>
<evidence type="ECO:0000259" key="10">
    <source>
        <dbReference type="SMART" id="SM01005"/>
    </source>
</evidence>
<sequence>METPSPASRLAVPAGLAAATAVLTIDLDAIAGNWRAAAACLPPGARAAGVIKADAYGCGARRVLPALAQAGCRDFFVALIDEALAVRDLLPPGGRLFVLSGPPPGAEALMRESGLIPVLNSLEQIHAWARAAREAGTGPAPAAWHVDTGMTRLGLDLGELADLMAAPLPEGLALPVLLMSHLACADDPGHPLTDRQVETFARAHALLPGVPTSLGASSGIFRGPATQGDLVRPGALLYGLNPTPEKPSPVRPVVRLEAKILQGRLLDAPHPVGYGATVTLPAHRRLATVGVGYADGYPRAAGNRGLGVLAGTVVPVVGRISMDLITLDVTEVPPAQVHPGALVELLGPTFDADALAGCAGTIGYEILTGLGRRCLRVYLGGPPDTQEGP</sequence>
<evidence type="ECO:0000256" key="8">
    <source>
        <dbReference type="PIRSR" id="PIRSR600821-50"/>
    </source>
</evidence>
<dbReference type="InterPro" id="IPR020622">
    <property type="entry name" value="Ala_racemase_pyridoxalP-BS"/>
</dbReference>
<evidence type="ECO:0000256" key="9">
    <source>
        <dbReference type="PIRSR" id="PIRSR600821-52"/>
    </source>
</evidence>
<dbReference type="SUPFAM" id="SSF50621">
    <property type="entry name" value="Alanine racemase C-terminal domain-like"/>
    <property type="match status" value="1"/>
</dbReference>
<dbReference type="PROSITE" id="PS00395">
    <property type="entry name" value="ALANINE_RACEMASE"/>
    <property type="match status" value="1"/>
</dbReference>
<dbReference type="AlphaFoldDB" id="A0A512HAF6"/>
<reference evidence="11 12" key="1">
    <citation type="submission" date="2019-07" db="EMBL/GenBank/DDBJ databases">
        <title>Whole genome shotgun sequence of Rhodospirillum oryzae NBRC 107573.</title>
        <authorList>
            <person name="Hosoyama A."/>
            <person name="Uohara A."/>
            <person name="Ohji S."/>
            <person name="Ichikawa N."/>
        </authorList>
    </citation>
    <scope>NUCLEOTIDE SEQUENCE [LARGE SCALE GENOMIC DNA]</scope>
    <source>
        <strain evidence="11 12">NBRC 107573</strain>
    </source>
</reference>
<dbReference type="RefSeq" id="WP_147164399.1">
    <property type="nucleotide sequence ID" value="NZ_BJZO01000075.1"/>
</dbReference>
<evidence type="ECO:0000256" key="1">
    <source>
        <dbReference type="ARBA" id="ARBA00000316"/>
    </source>
</evidence>
<comment type="caution">
    <text evidence="11">The sequence shown here is derived from an EMBL/GenBank/DDBJ whole genome shotgun (WGS) entry which is preliminary data.</text>
</comment>
<feature type="binding site" evidence="7 9">
    <location>
        <position position="152"/>
    </location>
    <ligand>
        <name>substrate</name>
    </ligand>
</feature>
<proteinExistence type="inferred from homology"/>
<gene>
    <name evidence="11" type="primary">alr</name>
    <name evidence="11" type="ORF">ROR02_25110</name>
</gene>
<dbReference type="GO" id="GO:0008784">
    <property type="term" value="F:alanine racemase activity"/>
    <property type="evidence" value="ECO:0007669"/>
    <property type="project" value="UniProtKB-UniRule"/>
</dbReference>
<dbReference type="InterPro" id="IPR011079">
    <property type="entry name" value="Ala_racemase_C"/>
</dbReference>
<dbReference type="HAMAP" id="MF_01201">
    <property type="entry name" value="Ala_racemase"/>
    <property type="match status" value="1"/>
</dbReference>
<dbReference type="CDD" id="cd00430">
    <property type="entry name" value="PLPDE_III_AR"/>
    <property type="match status" value="1"/>
</dbReference>
<dbReference type="Pfam" id="PF00842">
    <property type="entry name" value="Ala_racemase_C"/>
    <property type="match status" value="1"/>
</dbReference>
<protein>
    <recommendedName>
        <fullName evidence="4 7">Alanine racemase</fullName>
        <ecNumber evidence="4 7">5.1.1.1</ecNumber>
    </recommendedName>
</protein>
<dbReference type="UniPathway" id="UPA00042">
    <property type="reaction ID" value="UER00497"/>
</dbReference>
<comment type="cofactor">
    <cofactor evidence="2 7 8">
        <name>pyridoxal 5'-phosphate</name>
        <dbReference type="ChEBI" id="CHEBI:597326"/>
    </cofactor>
</comment>
<evidence type="ECO:0000256" key="5">
    <source>
        <dbReference type="ARBA" id="ARBA00022898"/>
    </source>
</evidence>
<dbReference type="InterPro" id="IPR009006">
    <property type="entry name" value="Ala_racemase/Decarboxylase_C"/>
</dbReference>
<dbReference type="NCBIfam" id="TIGR00492">
    <property type="entry name" value="alr"/>
    <property type="match status" value="1"/>
</dbReference>
<keyword evidence="5 7" id="KW-0663">Pyridoxal phosphate</keyword>
<comment type="catalytic activity">
    <reaction evidence="1 7">
        <text>L-alanine = D-alanine</text>
        <dbReference type="Rhea" id="RHEA:20249"/>
        <dbReference type="ChEBI" id="CHEBI:57416"/>
        <dbReference type="ChEBI" id="CHEBI:57972"/>
        <dbReference type="EC" id="5.1.1.1"/>
    </reaction>
</comment>
<evidence type="ECO:0000313" key="11">
    <source>
        <dbReference type="EMBL" id="GEO82380.1"/>
    </source>
</evidence>
<dbReference type="OrthoDB" id="9813814at2"/>